<evidence type="ECO:0000313" key="3">
    <source>
        <dbReference type="Proteomes" id="UP000078576"/>
    </source>
</evidence>
<proteinExistence type="predicted"/>
<sequence length="163" mass="17309">MASMNSSEVPDNALNDQACSTRSKYRQGPWIGALLNLGPEAVLAMLVRGEVAGLDRILGILLLLVGLVLRIAADVSQECIVGSRAEKGNGVEFARAPEEEREGQVNESVAKIAKDHKRGIGGFLLVAVELIIGENLESKSSAEDEDGQVVGPLNRCRERGSGT</sequence>
<reference evidence="3" key="1">
    <citation type="submission" date="2014-12" db="EMBL/GenBank/DDBJ databases">
        <title>Genome Sequence of Valsa Canker Pathogens Uncovers a Specific Adaption of Colonization on Woody Bark.</title>
        <authorList>
            <person name="Yin Z."/>
            <person name="Liu H."/>
            <person name="Gao X."/>
            <person name="Li Z."/>
            <person name="Song N."/>
            <person name="Ke X."/>
            <person name="Dai Q."/>
            <person name="Wu Y."/>
            <person name="Sun Y."/>
            <person name="Xu J.-R."/>
            <person name="Kang Z.K."/>
            <person name="Wang L."/>
            <person name="Huang L."/>
        </authorList>
    </citation>
    <scope>NUCLEOTIDE SEQUENCE [LARGE SCALE GENOMIC DNA]</scope>
    <source>
        <strain evidence="3">SXYL134</strain>
    </source>
</reference>
<evidence type="ECO:0000256" key="1">
    <source>
        <dbReference type="SAM" id="MobiDB-lite"/>
    </source>
</evidence>
<protein>
    <submittedName>
        <fullName evidence="2">Uncharacterized protein</fullName>
    </submittedName>
</protein>
<keyword evidence="3" id="KW-1185">Reference proteome</keyword>
<feature type="region of interest" description="Disordered" evidence="1">
    <location>
        <begin position="140"/>
        <end position="163"/>
    </location>
</feature>
<dbReference type="EMBL" id="KN714681">
    <property type="protein sequence ID" value="KUI55492.1"/>
    <property type="molecule type" value="Genomic_DNA"/>
</dbReference>
<dbReference type="AlphaFoldDB" id="A0A194UUV4"/>
<accession>A0A194UUV4</accession>
<organism evidence="2 3">
    <name type="scientific">Cytospora mali</name>
    <name type="common">Apple Valsa canker fungus</name>
    <name type="synonym">Valsa mali</name>
    <dbReference type="NCBI Taxonomy" id="578113"/>
    <lineage>
        <taxon>Eukaryota</taxon>
        <taxon>Fungi</taxon>
        <taxon>Dikarya</taxon>
        <taxon>Ascomycota</taxon>
        <taxon>Pezizomycotina</taxon>
        <taxon>Sordariomycetes</taxon>
        <taxon>Sordariomycetidae</taxon>
        <taxon>Diaporthales</taxon>
        <taxon>Cytosporaceae</taxon>
        <taxon>Cytospora</taxon>
    </lineage>
</organism>
<dbReference type="Proteomes" id="UP000078576">
    <property type="component" value="Unassembled WGS sequence"/>
</dbReference>
<gene>
    <name evidence="2" type="ORF">VP1G_10755</name>
</gene>
<evidence type="ECO:0000313" key="2">
    <source>
        <dbReference type="EMBL" id="KUI55492.1"/>
    </source>
</evidence>
<name>A0A194UUV4_CYTMA</name>